<dbReference type="SMART" id="SM00220">
    <property type="entry name" value="S_TKc"/>
    <property type="match status" value="1"/>
</dbReference>
<evidence type="ECO:0000256" key="10">
    <source>
        <dbReference type="SAM" id="Phobius"/>
    </source>
</evidence>
<dbReference type="WBParaSite" id="PDA_v2.g7537.t1">
    <property type="protein sequence ID" value="PDA_v2.g7537.t1"/>
    <property type="gene ID" value="PDA_v2.g7537"/>
</dbReference>
<keyword evidence="2" id="KW-0723">Serine/threonine-protein kinase</keyword>
<dbReference type="GO" id="GO:0035556">
    <property type="term" value="P:intracellular signal transduction"/>
    <property type="evidence" value="ECO:0007669"/>
    <property type="project" value="TreeGrafter"/>
</dbReference>
<protein>
    <recommendedName>
        <fullName evidence="1">non-specific serine/threonine protein kinase</fullName>
        <ecNumber evidence="1">2.7.11.1</ecNumber>
    </recommendedName>
</protein>
<evidence type="ECO:0000256" key="1">
    <source>
        <dbReference type="ARBA" id="ARBA00012513"/>
    </source>
</evidence>
<dbReference type="PROSITE" id="PS50011">
    <property type="entry name" value="PROTEIN_KINASE_DOM"/>
    <property type="match status" value="1"/>
</dbReference>
<dbReference type="Proteomes" id="UP000887578">
    <property type="component" value="Unplaced"/>
</dbReference>
<proteinExistence type="predicted"/>
<sequence length="251" mass="28855">MLEQFRLISVLGRGHFGKVILSQFKPTSKYFALKILKKGDILARDETESLMSEKLFIIIIIWDTVAHGIMYMLGVTYIYMLTNVSSIHLLILIIFNDLKLDNLLMDRDGYVKLGDFGLCKERINPTDRTSTFCGTPEFEAPEVLLETSYTSAEDFWGLGVLNYEMFSGEPPFSGEEEEEFFNAIVNSDGYSENNANEINRQKFFGRYAENVSIFDEEFTQKVQKFSAAKNPRVTTEKDNELFRNYDFSSFG</sequence>
<feature type="domain" description="Protein kinase" evidence="11">
    <location>
        <begin position="5"/>
        <end position="242"/>
    </location>
</feature>
<organism evidence="12 13">
    <name type="scientific">Panagrolaimus davidi</name>
    <dbReference type="NCBI Taxonomy" id="227884"/>
    <lineage>
        <taxon>Eukaryota</taxon>
        <taxon>Metazoa</taxon>
        <taxon>Ecdysozoa</taxon>
        <taxon>Nematoda</taxon>
        <taxon>Chromadorea</taxon>
        <taxon>Rhabditida</taxon>
        <taxon>Tylenchina</taxon>
        <taxon>Panagrolaimomorpha</taxon>
        <taxon>Panagrolaimoidea</taxon>
        <taxon>Panagrolaimidae</taxon>
        <taxon>Panagrolaimus</taxon>
    </lineage>
</organism>
<dbReference type="InterPro" id="IPR000719">
    <property type="entry name" value="Prot_kinase_dom"/>
</dbReference>
<evidence type="ECO:0000256" key="3">
    <source>
        <dbReference type="ARBA" id="ARBA00022679"/>
    </source>
</evidence>
<keyword evidence="10" id="KW-0812">Transmembrane</keyword>
<keyword evidence="4 9" id="KW-0547">Nucleotide-binding</keyword>
<name>A0A914QUA5_9BILA</name>
<dbReference type="AlphaFoldDB" id="A0A914QUA5"/>
<accession>A0A914QUA5</accession>
<evidence type="ECO:0000256" key="7">
    <source>
        <dbReference type="ARBA" id="ARBA00047899"/>
    </source>
</evidence>
<keyword evidence="6 9" id="KW-0067">ATP-binding</keyword>
<feature type="binding site" evidence="9">
    <location>
        <position position="34"/>
    </location>
    <ligand>
        <name>ATP</name>
        <dbReference type="ChEBI" id="CHEBI:30616"/>
    </ligand>
</feature>
<reference evidence="13" key="1">
    <citation type="submission" date="2022-11" db="UniProtKB">
        <authorList>
            <consortium name="WormBaseParasite"/>
        </authorList>
    </citation>
    <scope>IDENTIFICATION</scope>
</reference>
<keyword evidence="10" id="KW-0472">Membrane</keyword>
<evidence type="ECO:0000256" key="5">
    <source>
        <dbReference type="ARBA" id="ARBA00022777"/>
    </source>
</evidence>
<evidence type="ECO:0000313" key="12">
    <source>
        <dbReference type="Proteomes" id="UP000887578"/>
    </source>
</evidence>
<dbReference type="PROSITE" id="PS00107">
    <property type="entry name" value="PROTEIN_KINASE_ATP"/>
    <property type="match status" value="1"/>
</dbReference>
<evidence type="ECO:0000256" key="2">
    <source>
        <dbReference type="ARBA" id="ARBA00022527"/>
    </source>
</evidence>
<dbReference type="InterPro" id="IPR011009">
    <property type="entry name" value="Kinase-like_dom_sf"/>
</dbReference>
<evidence type="ECO:0000256" key="4">
    <source>
        <dbReference type="ARBA" id="ARBA00022741"/>
    </source>
</evidence>
<evidence type="ECO:0000313" key="13">
    <source>
        <dbReference type="WBParaSite" id="PDA_v2.g7537.t1"/>
    </source>
</evidence>
<keyword evidence="10" id="KW-1133">Transmembrane helix</keyword>
<dbReference type="Pfam" id="PF00069">
    <property type="entry name" value="Pkinase"/>
    <property type="match status" value="1"/>
</dbReference>
<evidence type="ECO:0000256" key="8">
    <source>
        <dbReference type="ARBA" id="ARBA00048679"/>
    </source>
</evidence>
<dbReference type="GO" id="GO:0004674">
    <property type="term" value="F:protein serine/threonine kinase activity"/>
    <property type="evidence" value="ECO:0007669"/>
    <property type="project" value="UniProtKB-KW"/>
</dbReference>
<keyword evidence="3" id="KW-0808">Transferase</keyword>
<evidence type="ECO:0000256" key="9">
    <source>
        <dbReference type="PROSITE-ProRule" id="PRU10141"/>
    </source>
</evidence>
<dbReference type="Gene3D" id="3.30.200.20">
    <property type="entry name" value="Phosphorylase Kinase, domain 1"/>
    <property type="match status" value="1"/>
</dbReference>
<dbReference type="PANTHER" id="PTHR24356:SF210">
    <property type="entry name" value="SERINE_THREONINE-PROTEIN KINASE N"/>
    <property type="match status" value="1"/>
</dbReference>
<feature type="transmembrane region" description="Helical" evidence="10">
    <location>
        <begin position="77"/>
        <end position="95"/>
    </location>
</feature>
<comment type="catalytic activity">
    <reaction evidence="7">
        <text>L-threonyl-[protein] + ATP = O-phospho-L-threonyl-[protein] + ADP + H(+)</text>
        <dbReference type="Rhea" id="RHEA:46608"/>
        <dbReference type="Rhea" id="RHEA-COMP:11060"/>
        <dbReference type="Rhea" id="RHEA-COMP:11605"/>
        <dbReference type="ChEBI" id="CHEBI:15378"/>
        <dbReference type="ChEBI" id="CHEBI:30013"/>
        <dbReference type="ChEBI" id="CHEBI:30616"/>
        <dbReference type="ChEBI" id="CHEBI:61977"/>
        <dbReference type="ChEBI" id="CHEBI:456216"/>
        <dbReference type="EC" id="2.7.11.1"/>
    </reaction>
</comment>
<dbReference type="InterPro" id="IPR050236">
    <property type="entry name" value="Ser_Thr_kinase_AGC"/>
</dbReference>
<dbReference type="GO" id="GO:0005524">
    <property type="term" value="F:ATP binding"/>
    <property type="evidence" value="ECO:0007669"/>
    <property type="project" value="UniProtKB-UniRule"/>
</dbReference>
<dbReference type="Gene3D" id="1.10.510.10">
    <property type="entry name" value="Transferase(Phosphotransferase) domain 1"/>
    <property type="match status" value="1"/>
</dbReference>
<dbReference type="EC" id="2.7.11.1" evidence="1"/>
<keyword evidence="5" id="KW-0418">Kinase</keyword>
<evidence type="ECO:0000256" key="6">
    <source>
        <dbReference type="ARBA" id="ARBA00022840"/>
    </source>
</evidence>
<dbReference type="SUPFAM" id="SSF56112">
    <property type="entry name" value="Protein kinase-like (PK-like)"/>
    <property type="match status" value="1"/>
</dbReference>
<comment type="catalytic activity">
    <reaction evidence="8">
        <text>L-seryl-[protein] + ATP = O-phospho-L-seryl-[protein] + ADP + H(+)</text>
        <dbReference type="Rhea" id="RHEA:17989"/>
        <dbReference type="Rhea" id="RHEA-COMP:9863"/>
        <dbReference type="Rhea" id="RHEA-COMP:11604"/>
        <dbReference type="ChEBI" id="CHEBI:15378"/>
        <dbReference type="ChEBI" id="CHEBI:29999"/>
        <dbReference type="ChEBI" id="CHEBI:30616"/>
        <dbReference type="ChEBI" id="CHEBI:83421"/>
        <dbReference type="ChEBI" id="CHEBI:456216"/>
        <dbReference type="EC" id="2.7.11.1"/>
    </reaction>
</comment>
<evidence type="ECO:0000259" key="11">
    <source>
        <dbReference type="PROSITE" id="PS50011"/>
    </source>
</evidence>
<keyword evidence="12" id="KW-1185">Reference proteome</keyword>
<dbReference type="PANTHER" id="PTHR24356">
    <property type="entry name" value="SERINE/THREONINE-PROTEIN KINASE"/>
    <property type="match status" value="1"/>
</dbReference>
<dbReference type="InterPro" id="IPR017441">
    <property type="entry name" value="Protein_kinase_ATP_BS"/>
</dbReference>